<evidence type="ECO:0000313" key="2">
    <source>
        <dbReference type="Proteomes" id="UP000054107"/>
    </source>
</evidence>
<accession>A0A0B7MWF5</accession>
<keyword evidence="2" id="KW-1185">Reference proteome</keyword>
<protein>
    <recommendedName>
        <fullName evidence="3">Reverse transcriptase zinc-binding domain-containing protein</fullName>
    </recommendedName>
</protein>
<sequence>MSIGQIQSALSAGSITKSLYTHQCCDSNPHSYLDPTFPPTLRSFCSSLRVPSTLAPSSSSSHRPRRIPLNSITYYRSLLPPLPLPSSLSSSTTQWSRLWSLAILLSSRTVWYRALHSKLPTKSLLHRLMSQQHSSPFCALCSDQVEEDLHQSFSLVHLNSRFGGLFSKPTSLHSLSLTMILSINWSPSWLALTPLQYVLSKCLVLHIQQIKSLHAHY</sequence>
<evidence type="ECO:0000313" key="1">
    <source>
        <dbReference type="EMBL" id="CEP10396.1"/>
    </source>
</evidence>
<gene>
    <name evidence="1" type="primary">PARPA_04076.1 scaffold 11400</name>
</gene>
<dbReference type="AlphaFoldDB" id="A0A0B7MWF5"/>
<organism evidence="1 2">
    <name type="scientific">Parasitella parasitica</name>
    <dbReference type="NCBI Taxonomy" id="35722"/>
    <lineage>
        <taxon>Eukaryota</taxon>
        <taxon>Fungi</taxon>
        <taxon>Fungi incertae sedis</taxon>
        <taxon>Mucoromycota</taxon>
        <taxon>Mucoromycotina</taxon>
        <taxon>Mucoromycetes</taxon>
        <taxon>Mucorales</taxon>
        <taxon>Mucorineae</taxon>
        <taxon>Mucoraceae</taxon>
        <taxon>Parasitella</taxon>
    </lineage>
</organism>
<dbReference type="Proteomes" id="UP000054107">
    <property type="component" value="Unassembled WGS sequence"/>
</dbReference>
<name>A0A0B7MWF5_9FUNG</name>
<dbReference type="EMBL" id="LN724015">
    <property type="protein sequence ID" value="CEP10396.1"/>
    <property type="molecule type" value="Genomic_DNA"/>
</dbReference>
<proteinExistence type="predicted"/>
<reference evidence="1 2" key="1">
    <citation type="submission" date="2014-09" db="EMBL/GenBank/DDBJ databases">
        <authorList>
            <person name="Ellenberger Sabrina"/>
        </authorList>
    </citation>
    <scope>NUCLEOTIDE SEQUENCE [LARGE SCALE GENOMIC DNA]</scope>
    <source>
        <strain evidence="1 2">CBS 412.66</strain>
    </source>
</reference>
<evidence type="ECO:0008006" key="3">
    <source>
        <dbReference type="Google" id="ProtNLM"/>
    </source>
</evidence>